<name>A0A3B1E683_9ZZZZ</name>
<gene>
    <name evidence="1" type="ORF">MNBD_PLANCTO02-1555</name>
</gene>
<dbReference type="Gene3D" id="3.40.50.2300">
    <property type="match status" value="1"/>
</dbReference>
<dbReference type="InterPro" id="IPR011006">
    <property type="entry name" value="CheY-like_superfamily"/>
</dbReference>
<dbReference type="SUPFAM" id="SSF52172">
    <property type="entry name" value="CheY-like"/>
    <property type="match status" value="1"/>
</dbReference>
<sequence>MTKKVLNVGQCNPDHSSICNFLEQHFDVTIDRTHQADDTLEQLRATSYDLVLINRKLDIDYTEGTEILRIIKSDAELQKIPVMIISNFAEAQEAAVTEGATYGFGKNEYNEPDVVERLKKVLG</sequence>
<accession>A0A3B1E683</accession>
<evidence type="ECO:0000313" key="1">
    <source>
        <dbReference type="EMBL" id="VAX41795.1"/>
    </source>
</evidence>
<reference evidence="1" key="1">
    <citation type="submission" date="2018-06" db="EMBL/GenBank/DDBJ databases">
        <authorList>
            <person name="Zhirakovskaya E."/>
        </authorList>
    </citation>
    <scope>NUCLEOTIDE SEQUENCE</scope>
</reference>
<organism evidence="1">
    <name type="scientific">hydrothermal vent metagenome</name>
    <dbReference type="NCBI Taxonomy" id="652676"/>
    <lineage>
        <taxon>unclassified sequences</taxon>
        <taxon>metagenomes</taxon>
        <taxon>ecological metagenomes</taxon>
    </lineage>
</organism>
<proteinExistence type="predicted"/>
<dbReference type="EMBL" id="UOGL01000587">
    <property type="protein sequence ID" value="VAX41795.1"/>
    <property type="molecule type" value="Genomic_DNA"/>
</dbReference>
<dbReference type="AlphaFoldDB" id="A0A3B1E683"/>
<protein>
    <submittedName>
        <fullName evidence="1">Similar to response regulator</fullName>
    </submittedName>
</protein>